<accession>A0ABP8JTQ4</accession>
<comment type="caution">
    <text evidence="5">The sequence shown here is derived from an EMBL/GenBank/DDBJ whole genome shotgun (WGS) entry which is preliminary data.</text>
</comment>
<evidence type="ECO:0000313" key="6">
    <source>
        <dbReference type="Proteomes" id="UP001500936"/>
    </source>
</evidence>
<evidence type="ECO:0000313" key="5">
    <source>
        <dbReference type="EMBL" id="GAA4395613.1"/>
    </source>
</evidence>
<sequence length="426" mass="47954">MLTDSRIQEHNEKLADDHAFRWGYMQEWLHRKGLDAEQILQQIQAFQVAIPSWALGTGGTRFGRYPGGGEPRSLEEKIEDVGLLNALNRASGSISLHIPWDIPQDVQAIHTLLDEHHLVIDSVNSNTFQDQKDQQDSYKFGSLCHTQAHVRQQAIDHNIEVIEYGKQLGCRTLTVWLADGSNFPGQHHFRRAYQRTADSLKAICNAMPEDWTMLVEYKPYEPHFYSMIIPDWGTSLRLSEYCGPNAQVLVDLGHHLPNTNIEQIVARLLHFGRLGGFHFNGSMYGDDDLTTGSIKPFQLFLIFCELVQAAQDTAVQNPPVAYMIDASHNTKDPLEDLLQSVQNILTAYAKALLVNTKGLFTAQEANDVVRAEEVLKDAFLADVRPLVAEAIRRNGGALNPLGLYRQLDIRRQLIDKRGRLAVATGL</sequence>
<name>A0ABP8JTQ4_9BACT</name>
<gene>
    <name evidence="5" type="primary">rhaI</name>
    <name evidence="5" type="ORF">GCM10023187_02750</name>
</gene>
<organism evidence="5 6">
    <name type="scientific">Nibrella viscosa</name>
    <dbReference type="NCBI Taxonomy" id="1084524"/>
    <lineage>
        <taxon>Bacteria</taxon>
        <taxon>Pseudomonadati</taxon>
        <taxon>Bacteroidota</taxon>
        <taxon>Cytophagia</taxon>
        <taxon>Cytophagales</taxon>
        <taxon>Spirosomataceae</taxon>
        <taxon>Nibrella</taxon>
    </lineage>
</organism>
<dbReference type="EMBL" id="BAABHB010000001">
    <property type="protein sequence ID" value="GAA4395613.1"/>
    <property type="molecule type" value="Genomic_DNA"/>
</dbReference>
<evidence type="ECO:0000259" key="4">
    <source>
        <dbReference type="Pfam" id="PF01261"/>
    </source>
</evidence>
<dbReference type="InterPro" id="IPR036237">
    <property type="entry name" value="Xyl_isomerase-like_sf"/>
</dbReference>
<dbReference type="Proteomes" id="UP001500936">
    <property type="component" value="Unassembled WGS sequence"/>
</dbReference>
<dbReference type="InterPro" id="IPR050337">
    <property type="entry name" value="L-rhamnose_isomerase"/>
</dbReference>
<proteinExistence type="predicted"/>
<keyword evidence="6" id="KW-1185">Reference proteome</keyword>
<keyword evidence="3 5" id="KW-0413">Isomerase</keyword>
<dbReference type="GO" id="GO:0016853">
    <property type="term" value="F:isomerase activity"/>
    <property type="evidence" value="ECO:0007669"/>
    <property type="project" value="UniProtKB-KW"/>
</dbReference>
<reference evidence="6" key="1">
    <citation type="journal article" date="2019" name="Int. J. Syst. Evol. Microbiol.">
        <title>The Global Catalogue of Microorganisms (GCM) 10K type strain sequencing project: providing services to taxonomists for standard genome sequencing and annotation.</title>
        <authorList>
            <consortium name="The Broad Institute Genomics Platform"/>
            <consortium name="The Broad Institute Genome Sequencing Center for Infectious Disease"/>
            <person name="Wu L."/>
            <person name="Ma J."/>
        </authorList>
    </citation>
    <scope>NUCLEOTIDE SEQUENCE [LARGE SCALE GENOMIC DNA]</scope>
    <source>
        <strain evidence="6">JCM 17925</strain>
    </source>
</reference>
<dbReference type="PANTHER" id="PTHR30268">
    <property type="entry name" value="L-RHAMNOSE ISOMERASE"/>
    <property type="match status" value="1"/>
</dbReference>
<dbReference type="RefSeq" id="WP_345263180.1">
    <property type="nucleotide sequence ID" value="NZ_BAABHB010000001.1"/>
</dbReference>
<evidence type="ECO:0000256" key="2">
    <source>
        <dbReference type="ARBA" id="ARBA00023211"/>
    </source>
</evidence>
<dbReference type="InterPro" id="IPR013022">
    <property type="entry name" value="Xyl_isomerase-like_TIM-brl"/>
</dbReference>
<evidence type="ECO:0000256" key="3">
    <source>
        <dbReference type="ARBA" id="ARBA00023235"/>
    </source>
</evidence>
<evidence type="ECO:0000256" key="1">
    <source>
        <dbReference type="ARBA" id="ARBA00022723"/>
    </source>
</evidence>
<keyword evidence="2" id="KW-0464">Manganese</keyword>
<dbReference type="Pfam" id="PF01261">
    <property type="entry name" value="AP_endonuc_2"/>
    <property type="match status" value="1"/>
</dbReference>
<dbReference type="PANTHER" id="PTHR30268:SF0">
    <property type="entry name" value="L-RHAMNOSE ISOMERASE"/>
    <property type="match status" value="1"/>
</dbReference>
<protein>
    <submittedName>
        <fullName evidence="5">L-rhamnose catabolism isomerase</fullName>
    </submittedName>
</protein>
<dbReference type="SUPFAM" id="SSF51658">
    <property type="entry name" value="Xylose isomerase-like"/>
    <property type="match status" value="1"/>
</dbReference>
<feature type="domain" description="Xylose isomerase-like TIM barrel" evidence="4">
    <location>
        <begin position="103"/>
        <end position="287"/>
    </location>
</feature>
<keyword evidence="1" id="KW-0479">Metal-binding</keyword>
<dbReference type="Gene3D" id="3.20.20.150">
    <property type="entry name" value="Divalent-metal-dependent TIM barrel enzymes"/>
    <property type="match status" value="1"/>
</dbReference>